<feature type="transmembrane region" description="Helical" evidence="1">
    <location>
        <begin position="153"/>
        <end position="176"/>
    </location>
</feature>
<feature type="transmembrane region" description="Helical" evidence="1">
    <location>
        <begin position="63"/>
        <end position="80"/>
    </location>
</feature>
<feature type="transmembrane region" description="Helical" evidence="1">
    <location>
        <begin position="118"/>
        <end position="147"/>
    </location>
</feature>
<gene>
    <name evidence="2" type="ORF">H9L14_09420</name>
</gene>
<feature type="transmembrane region" description="Helical" evidence="1">
    <location>
        <begin position="86"/>
        <end position="106"/>
    </location>
</feature>
<evidence type="ECO:0000313" key="2">
    <source>
        <dbReference type="EMBL" id="QNP44943.1"/>
    </source>
</evidence>
<accession>A0ABX6TBD7</accession>
<organism evidence="2 3">
    <name type="scientific">Sphingomonas sediminicola</name>
    <dbReference type="NCBI Taxonomy" id="386874"/>
    <lineage>
        <taxon>Bacteria</taxon>
        <taxon>Pseudomonadati</taxon>
        <taxon>Pseudomonadota</taxon>
        <taxon>Alphaproteobacteria</taxon>
        <taxon>Sphingomonadales</taxon>
        <taxon>Sphingomonadaceae</taxon>
        <taxon>Sphingomonas</taxon>
    </lineage>
</organism>
<dbReference type="RefSeq" id="WP_187707900.1">
    <property type="nucleotide sequence ID" value="NZ_CP060782.1"/>
</dbReference>
<reference evidence="2 3" key="1">
    <citation type="submission" date="2020-08" db="EMBL/GenBank/DDBJ databases">
        <title>Genome sequence of Sphingomonas sediminicola KACC 15039T.</title>
        <authorList>
            <person name="Hyun D.-W."/>
            <person name="Bae J.-W."/>
        </authorList>
    </citation>
    <scope>NUCLEOTIDE SEQUENCE [LARGE SCALE GENOMIC DNA]</scope>
    <source>
        <strain evidence="2 3">KACC 15039</strain>
    </source>
</reference>
<feature type="transmembrane region" description="Helical" evidence="1">
    <location>
        <begin position="12"/>
        <end position="29"/>
    </location>
</feature>
<dbReference type="Proteomes" id="UP000516105">
    <property type="component" value="Chromosome"/>
</dbReference>
<protein>
    <submittedName>
        <fullName evidence="2">Uncharacterized protein</fullName>
    </submittedName>
</protein>
<keyword evidence="3" id="KW-1185">Reference proteome</keyword>
<name>A0ABX6TBD7_9SPHN</name>
<keyword evidence="1" id="KW-0812">Transmembrane</keyword>
<keyword evidence="1" id="KW-1133">Transmembrane helix</keyword>
<proteinExistence type="predicted"/>
<sequence length="184" mass="19277">MSDTARKNIIRMAGILIVILAAGSALLPMERGLPGRLVVGYLLLAAGIIELLAAMARRIHRPSAAVAGTATVLAGLRLLLDPEASFFPVLNMVILWLIVRAAALAFAASRCHPPLRNWFAFSAATDFLLAILLLAGLPIALVAAGLFGQPSEIIATFAWVLAISFVATGCLLIAAAPAEATERE</sequence>
<feature type="transmembrane region" description="Helical" evidence="1">
    <location>
        <begin position="35"/>
        <end position="56"/>
    </location>
</feature>
<dbReference type="EMBL" id="CP060782">
    <property type="protein sequence ID" value="QNP44943.1"/>
    <property type="molecule type" value="Genomic_DNA"/>
</dbReference>
<keyword evidence="1" id="KW-0472">Membrane</keyword>
<evidence type="ECO:0000313" key="3">
    <source>
        <dbReference type="Proteomes" id="UP000516105"/>
    </source>
</evidence>
<evidence type="ECO:0000256" key="1">
    <source>
        <dbReference type="SAM" id="Phobius"/>
    </source>
</evidence>